<evidence type="ECO:0000256" key="1">
    <source>
        <dbReference type="SAM" id="MobiDB-lite"/>
    </source>
</evidence>
<evidence type="ECO:0000313" key="4">
    <source>
        <dbReference type="Proteomes" id="UP000036102"/>
    </source>
</evidence>
<dbReference type="InterPro" id="IPR036390">
    <property type="entry name" value="WH_DNA-bd_sf"/>
</dbReference>
<sequence length="187" mass="20162">MIKDEGNKPPRQGSTQTSGGKSIGPIVSSAHLSGSAAELSELEFGLIVAGNAFNRWMVRCMNAAGLPDLSPLDILVMHSVNHRGRSKKSADICLVLNVEDTHTVTYALKKLLKHEVVISERRGKETFYSITEKGTFVCDAYAEIRESCLVDSLRTLGFSNTDLGSIASFLRGISGLYDQAARSAASL</sequence>
<dbReference type="Gene3D" id="1.10.10.10">
    <property type="entry name" value="Winged helix-like DNA-binding domain superfamily/Winged helix DNA-binding domain"/>
    <property type="match status" value="1"/>
</dbReference>
<organism evidence="3 4">
    <name type="scientific">Marinobacter subterrani</name>
    <dbReference type="NCBI Taxonomy" id="1658765"/>
    <lineage>
        <taxon>Bacteria</taxon>
        <taxon>Pseudomonadati</taxon>
        <taxon>Pseudomonadota</taxon>
        <taxon>Gammaproteobacteria</taxon>
        <taxon>Pseudomonadales</taxon>
        <taxon>Marinobacteraceae</taxon>
        <taxon>Marinobacter</taxon>
    </lineage>
</organism>
<dbReference type="GO" id="GO:0003700">
    <property type="term" value="F:DNA-binding transcription factor activity"/>
    <property type="evidence" value="ECO:0007669"/>
    <property type="project" value="InterPro"/>
</dbReference>
<dbReference type="Pfam" id="PF13463">
    <property type="entry name" value="HTH_27"/>
    <property type="match status" value="1"/>
</dbReference>
<name>A0A0J7JCI1_9GAMM</name>
<protein>
    <submittedName>
        <fullName evidence="3">Putative transcription regulator, contains HTH domain, MarR family</fullName>
    </submittedName>
</protein>
<proteinExistence type="predicted"/>
<dbReference type="OrthoDB" id="6622112at2"/>
<reference evidence="3 4" key="1">
    <citation type="submission" date="2015-06" db="EMBL/GenBank/DDBJ databases">
        <title>Marinobacter subterrani, a genetically tractable neutrophilic iron-oxidizing strain isolated from the Soudan Iron Mine.</title>
        <authorList>
            <person name="Bonis B.M."/>
            <person name="Gralnick J.A."/>
        </authorList>
    </citation>
    <scope>NUCLEOTIDE SEQUENCE [LARGE SCALE GENOMIC DNA]</scope>
    <source>
        <strain evidence="3 4">JG233</strain>
    </source>
</reference>
<comment type="caution">
    <text evidence="3">The sequence shown here is derived from an EMBL/GenBank/DDBJ whole genome shotgun (WGS) entry which is preliminary data.</text>
</comment>
<dbReference type="InterPro" id="IPR000835">
    <property type="entry name" value="HTH_MarR-typ"/>
</dbReference>
<dbReference type="PIRSF" id="PIRSF036158">
    <property type="entry name" value="UCP036158_MarR"/>
    <property type="match status" value="1"/>
</dbReference>
<feature type="region of interest" description="Disordered" evidence="1">
    <location>
        <begin position="1"/>
        <end position="24"/>
    </location>
</feature>
<evidence type="ECO:0000313" key="3">
    <source>
        <dbReference type="EMBL" id="KMQ76218.1"/>
    </source>
</evidence>
<dbReference type="AlphaFoldDB" id="A0A0J7JCI1"/>
<dbReference type="SUPFAM" id="SSF46785">
    <property type="entry name" value="Winged helix' DNA-binding domain"/>
    <property type="match status" value="1"/>
</dbReference>
<feature type="domain" description="HTH marR-type" evidence="2">
    <location>
        <begin position="69"/>
        <end position="134"/>
    </location>
</feature>
<dbReference type="Proteomes" id="UP000036102">
    <property type="component" value="Unassembled WGS sequence"/>
</dbReference>
<evidence type="ECO:0000259" key="2">
    <source>
        <dbReference type="Pfam" id="PF13463"/>
    </source>
</evidence>
<dbReference type="InterPro" id="IPR036388">
    <property type="entry name" value="WH-like_DNA-bd_sf"/>
</dbReference>
<dbReference type="EMBL" id="LFBU01000001">
    <property type="protein sequence ID" value="KMQ76218.1"/>
    <property type="molecule type" value="Genomic_DNA"/>
</dbReference>
<accession>A0A0J7JCI1</accession>
<keyword evidence="4" id="KW-1185">Reference proteome</keyword>
<dbReference type="STRING" id="1658765.Msub_12428"/>
<dbReference type="PATRIC" id="fig|1658765.3.peg.2448"/>
<dbReference type="InterPro" id="IPR014601">
    <property type="entry name" value="Trans_reg_MarR_HTH"/>
</dbReference>
<gene>
    <name evidence="3" type="ORF">Msub_12428</name>
</gene>